<evidence type="ECO:0000313" key="1">
    <source>
        <dbReference type="EMBL" id="TPN87219.1"/>
    </source>
</evidence>
<dbReference type="SUPFAM" id="SSF82784">
    <property type="entry name" value="OsmC-like"/>
    <property type="match status" value="1"/>
</dbReference>
<dbReference type="PANTHER" id="PTHR42830:SF2">
    <property type="entry name" value="OSMC_OHR FAMILY PROTEIN"/>
    <property type="match status" value="1"/>
</dbReference>
<dbReference type="EMBL" id="VFWZ01000002">
    <property type="protein sequence ID" value="TPN87219.1"/>
    <property type="molecule type" value="Genomic_DNA"/>
</dbReference>
<reference evidence="1 2" key="1">
    <citation type="submission" date="2019-06" db="EMBL/GenBank/DDBJ databases">
        <authorList>
            <person name="Meng X."/>
        </authorList>
    </citation>
    <scope>NUCLEOTIDE SEQUENCE [LARGE SCALE GENOMIC DNA]</scope>
    <source>
        <strain evidence="1 2">M625</strain>
    </source>
</reference>
<keyword evidence="2" id="KW-1185">Reference proteome</keyword>
<dbReference type="InterPro" id="IPR052707">
    <property type="entry name" value="OsmC_Ohr_Peroxiredoxin"/>
</dbReference>
<dbReference type="PANTHER" id="PTHR42830">
    <property type="entry name" value="OSMOTICALLY INDUCIBLE FAMILY PROTEIN"/>
    <property type="match status" value="1"/>
</dbReference>
<name>A0A504JKD9_9FLAO</name>
<organism evidence="1 2">
    <name type="scientific">Aquimarina algicola</name>
    <dbReference type="NCBI Taxonomy" id="2589995"/>
    <lineage>
        <taxon>Bacteria</taxon>
        <taxon>Pseudomonadati</taxon>
        <taxon>Bacteroidota</taxon>
        <taxon>Flavobacteriia</taxon>
        <taxon>Flavobacteriales</taxon>
        <taxon>Flavobacteriaceae</taxon>
        <taxon>Aquimarina</taxon>
    </lineage>
</organism>
<gene>
    <name evidence="1" type="ORF">FHK87_06425</name>
</gene>
<dbReference type="Gene3D" id="3.30.300.20">
    <property type="match status" value="1"/>
</dbReference>
<sequence>MKKEHHYTTTIQWTGNRGKGTFGYRSFKRNYTISIANKPDILGSSDPAYRGDKTKHNPEELLVASLSSCHMLWYLHLCSESKIVVTQYQDSATGTMIENNNGSGCFSTIYLNPIVVVANTAMIEKAIELHNKANDLCFIANSVNFKILHNPKCLVEEDSKL</sequence>
<protein>
    <submittedName>
        <fullName evidence="1">OsmC family peroxiredoxin</fullName>
    </submittedName>
</protein>
<dbReference type="Pfam" id="PF02566">
    <property type="entry name" value="OsmC"/>
    <property type="match status" value="1"/>
</dbReference>
<evidence type="ECO:0000313" key="2">
    <source>
        <dbReference type="Proteomes" id="UP000315540"/>
    </source>
</evidence>
<dbReference type="InterPro" id="IPR036102">
    <property type="entry name" value="OsmC/Ohrsf"/>
</dbReference>
<comment type="caution">
    <text evidence="1">The sequence shown here is derived from an EMBL/GenBank/DDBJ whole genome shotgun (WGS) entry which is preliminary data.</text>
</comment>
<dbReference type="Proteomes" id="UP000315540">
    <property type="component" value="Unassembled WGS sequence"/>
</dbReference>
<accession>A0A504JKD9</accession>
<dbReference type="InterPro" id="IPR003718">
    <property type="entry name" value="OsmC/Ohr_fam"/>
</dbReference>
<dbReference type="RefSeq" id="WP_140591690.1">
    <property type="nucleotide sequence ID" value="NZ_VFWZ01000002.1"/>
</dbReference>
<dbReference type="OrthoDB" id="9795405at2"/>
<proteinExistence type="predicted"/>
<dbReference type="AlphaFoldDB" id="A0A504JKD9"/>
<dbReference type="InterPro" id="IPR015946">
    <property type="entry name" value="KH_dom-like_a/b"/>
</dbReference>